<accession>A0A5J4U7Q8</accession>
<sequence length="21" mass="2418">KKEFPWIHPPIALPPAVLNIH</sequence>
<gene>
    <name evidence="1" type="ORF">EZS28_038242</name>
</gene>
<evidence type="ECO:0000313" key="1">
    <source>
        <dbReference type="EMBL" id="KAA6366230.1"/>
    </source>
</evidence>
<name>A0A5J4U7Q8_9EUKA</name>
<dbReference type="AlphaFoldDB" id="A0A5J4U7Q8"/>
<comment type="caution">
    <text evidence="1">The sequence shown here is derived from an EMBL/GenBank/DDBJ whole genome shotgun (WGS) entry which is preliminary data.</text>
</comment>
<feature type="non-terminal residue" evidence="1">
    <location>
        <position position="1"/>
    </location>
</feature>
<organism evidence="1 2">
    <name type="scientific">Streblomastix strix</name>
    <dbReference type="NCBI Taxonomy" id="222440"/>
    <lineage>
        <taxon>Eukaryota</taxon>
        <taxon>Metamonada</taxon>
        <taxon>Preaxostyla</taxon>
        <taxon>Oxymonadida</taxon>
        <taxon>Streblomastigidae</taxon>
        <taxon>Streblomastix</taxon>
    </lineage>
</organism>
<reference evidence="1 2" key="1">
    <citation type="submission" date="2019-03" db="EMBL/GenBank/DDBJ databases">
        <title>Single cell metagenomics reveals metabolic interactions within the superorganism composed of flagellate Streblomastix strix and complex community of Bacteroidetes bacteria on its surface.</title>
        <authorList>
            <person name="Treitli S.C."/>
            <person name="Kolisko M."/>
            <person name="Husnik F."/>
            <person name="Keeling P."/>
            <person name="Hampl V."/>
        </authorList>
    </citation>
    <scope>NUCLEOTIDE SEQUENCE [LARGE SCALE GENOMIC DNA]</scope>
    <source>
        <strain evidence="1">ST1C</strain>
    </source>
</reference>
<proteinExistence type="predicted"/>
<dbReference type="Proteomes" id="UP000324800">
    <property type="component" value="Unassembled WGS sequence"/>
</dbReference>
<evidence type="ECO:0000313" key="2">
    <source>
        <dbReference type="Proteomes" id="UP000324800"/>
    </source>
</evidence>
<protein>
    <submittedName>
        <fullName evidence="1">Uncharacterized protein</fullName>
    </submittedName>
</protein>
<dbReference type="EMBL" id="SNRW01019607">
    <property type="protein sequence ID" value="KAA6366230.1"/>
    <property type="molecule type" value="Genomic_DNA"/>
</dbReference>